<comment type="caution">
    <text evidence="1">The sequence shown here is derived from an EMBL/GenBank/DDBJ whole genome shotgun (WGS) entry which is preliminary data.</text>
</comment>
<dbReference type="STRING" id="411483.FAEPRAA2165_01356"/>
<dbReference type="Proteomes" id="UP000004619">
    <property type="component" value="Unassembled WGS sequence"/>
</dbReference>
<dbReference type="AlphaFoldDB" id="C7H4Y5"/>
<protein>
    <submittedName>
        <fullName evidence="1">Uncharacterized protein</fullName>
    </submittedName>
</protein>
<organism evidence="1 2">
    <name type="scientific">Faecalibacterium duncaniae (strain DSM 17677 / JCM 31915 / A2-165)</name>
    <name type="common">Faecalibacterium prausnitzii</name>
    <dbReference type="NCBI Taxonomy" id="411483"/>
    <lineage>
        <taxon>Bacteria</taxon>
        <taxon>Bacillati</taxon>
        <taxon>Bacillota</taxon>
        <taxon>Clostridia</taxon>
        <taxon>Eubacteriales</taxon>
        <taxon>Oscillospiraceae</taxon>
        <taxon>Faecalibacterium</taxon>
    </lineage>
</organism>
<sequence length="57" mass="6614">MITATFRIISEPLFLRLQNKKKLWYTCTTAFISAYALPALCTKLHDAPEQHEWCSVL</sequence>
<reference evidence="1" key="1">
    <citation type="submission" date="2009-08" db="EMBL/GenBank/DDBJ databases">
        <authorList>
            <person name="Weinstock G."/>
            <person name="Sodergren E."/>
            <person name="Clifton S."/>
            <person name="Fulton L."/>
            <person name="Fulton B."/>
            <person name="Courtney L."/>
            <person name="Fronick C."/>
            <person name="Harrison M."/>
            <person name="Strong C."/>
            <person name="Farmer C."/>
            <person name="Delahaunty K."/>
            <person name="Markovic C."/>
            <person name="Hall O."/>
            <person name="Minx P."/>
            <person name="Tomlinson C."/>
            <person name="Mitreva M."/>
            <person name="Nelson J."/>
            <person name="Hou S."/>
            <person name="Wollam A."/>
            <person name="Pepin K.H."/>
            <person name="Johnson M."/>
            <person name="Bhonagiri V."/>
            <person name="Nash W.E."/>
            <person name="Warren W."/>
            <person name="Chinwalla A."/>
            <person name="Mardis E.R."/>
            <person name="Wilson R.K."/>
        </authorList>
    </citation>
    <scope>NUCLEOTIDE SEQUENCE [LARGE SCALE GENOMIC DNA]</scope>
    <source>
        <strain evidence="1">A2-165</strain>
    </source>
</reference>
<proteinExistence type="predicted"/>
<dbReference type="EMBL" id="ACOP02000038">
    <property type="protein sequence ID" value="EEU97057.1"/>
    <property type="molecule type" value="Genomic_DNA"/>
</dbReference>
<name>C7H4Y5_FAED2</name>
<accession>C7H4Y5</accession>
<keyword evidence="2" id="KW-1185">Reference proteome</keyword>
<evidence type="ECO:0000313" key="1">
    <source>
        <dbReference type="EMBL" id="EEU97057.1"/>
    </source>
</evidence>
<gene>
    <name evidence="1" type="ORF">FAEPRAA2165_01356</name>
</gene>
<dbReference type="HOGENOM" id="CLU_2990034_0_0_9"/>
<evidence type="ECO:0000313" key="2">
    <source>
        <dbReference type="Proteomes" id="UP000004619"/>
    </source>
</evidence>